<feature type="non-terminal residue" evidence="1">
    <location>
        <position position="61"/>
    </location>
</feature>
<dbReference type="Proteomes" id="UP000606786">
    <property type="component" value="Unassembled WGS sequence"/>
</dbReference>
<evidence type="ECO:0000313" key="2">
    <source>
        <dbReference type="Proteomes" id="UP000606786"/>
    </source>
</evidence>
<proteinExistence type="predicted"/>
<keyword evidence="2" id="KW-1185">Reference proteome</keyword>
<evidence type="ECO:0000313" key="1">
    <source>
        <dbReference type="EMBL" id="CAD7004653.1"/>
    </source>
</evidence>
<comment type="caution">
    <text evidence="1">The sequence shown here is derived from an EMBL/GenBank/DDBJ whole genome shotgun (WGS) entry which is preliminary data.</text>
</comment>
<dbReference type="EMBL" id="CAJHJT010000034">
    <property type="protein sequence ID" value="CAD7004653.1"/>
    <property type="molecule type" value="Genomic_DNA"/>
</dbReference>
<dbReference type="AlphaFoldDB" id="A0A811V529"/>
<reference evidence="1" key="1">
    <citation type="submission" date="2020-11" db="EMBL/GenBank/DDBJ databases">
        <authorList>
            <person name="Whitehead M."/>
        </authorList>
    </citation>
    <scope>NUCLEOTIDE SEQUENCE</scope>
    <source>
        <strain evidence="1">EGII</strain>
    </source>
</reference>
<gene>
    <name evidence="1" type="ORF">CCAP1982_LOCUS13048</name>
</gene>
<organism evidence="1 2">
    <name type="scientific">Ceratitis capitata</name>
    <name type="common">Mediterranean fruit fly</name>
    <name type="synonym">Tephritis capitata</name>
    <dbReference type="NCBI Taxonomy" id="7213"/>
    <lineage>
        <taxon>Eukaryota</taxon>
        <taxon>Metazoa</taxon>
        <taxon>Ecdysozoa</taxon>
        <taxon>Arthropoda</taxon>
        <taxon>Hexapoda</taxon>
        <taxon>Insecta</taxon>
        <taxon>Pterygota</taxon>
        <taxon>Neoptera</taxon>
        <taxon>Endopterygota</taxon>
        <taxon>Diptera</taxon>
        <taxon>Brachycera</taxon>
        <taxon>Muscomorpha</taxon>
        <taxon>Tephritoidea</taxon>
        <taxon>Tephritidae</taxon>
        <taxon>Ceratitis</taxon>
        <taxon>Ceratitis</taxon>
    </lineage>
</organism>
<protein>
    <submittedName>
        <fullName evidence="1">(Mediterranean fruit fly) hypothetical protein</fullName>
    </submittedName>
</protein>
<name>A0A811V529_CERCA</name>
<accession>A0A811V529</accession>
<sequence length="61" mass="6906">METHAPRTPWVVQWRLLAVVSPRAEDDMTSLKESRQIVAEVNSSALKLNHQTVVAYDVMEA</sequence>